<reference evidence="2 3" key="2">
    <citation type="submission" date="2008-08" db="EMBL/GenBank/DDBJ databases">
        <authorList>
            <person name="Fulton L."/>
            <person name="Clifton S."/>
            <person name="Fulton B."/>
            <person name="Xu J."/>
            <person name="Minx P."/>
            <person name="Pepin K.H."/>
            <person name="Johnson M."/>
            <person name="Thiruvilangam P."/>
            <person name="Bhonagiri V."/>
            <person name="Nash W.E."/>
            <person name="Mardis E.R."/>
            <person name="Wilson R.K."/>
        </authorList>
    </citation>
    <scope>NUCLEOTIDE SEQUENCE [LARGE SCALE GENOMIC DNA]</scope>
    <source>
        <strain evidence="3">DSM 17135 / JCM 12973 / M2</strain>
    </source>
</reference>
<keyword evidence="1" id="KW-0472">Membrane</keyword>
<evidence type="ECO:0000256" key="1">
    <source>
        <dbReference type="SAM" id="Phobius"/>
    </source>
</evidence>
<name>B5D0I4_PHOPM</name>
<protein>
    <submittedName>
        <fullName evidence="2">Gliding motility-associated lipoprotein GldH</fullName>
    </submittedName>
</protein>
<keyword evidence="1" id="KW-1133">Transmembrane helix</keyword>
<dbReference type="EMBL" id="ABQC02000021">
    <property type="protein sequence ID" value="EDY95028.1"/>
    <property type="molecule type" value="Genomic_DNA"/>
</dbReference>
<evidence type="ECO:0000313" key="3">
    <source>
        <dbReference type="Proteomes" id="UP000003452"/>
    </source>
</evidence>
<dbReference type="Proteomes" id="UP000003452">
    <property type="component" value="Unassembled WGS sequence"/>
</dbReference>
<evidence type="ECO:0000313" key="2">
    <source>
        <dbReference type="EMBL" id="EDY95028.1"/>
    </source>
</evidence>
<feature type="transmembrane region" description="Helical" evidence="1">
    <location>
        <begin position="45"/>
        <end position="63"/>
    </location>
</feature>
<keyword evidence="2" id="KW-0449">Lipoprotein</keyword>
<accession>B5D0I4</accession>
<dbReference type="AlphaFoldDB" id="B5D0I4"/>
<dbReference type="eggNOG" id="ENOG50313I2">
    <property type="taxonomic scope" value="Bacteria"/>
</dbReference>
<comment type="caution">
    <text evidence="2">The sequence shown here is derived from an EMBL/GenBank/DDBJ whole genome shotgun (WGS) entry which is preliminary data.</text>
</comment>
<organism evidence="2 3">
    <name type="scientific">Phocaeicola plebeius (strain DSM 17135 / JCM 12973 / CCUG 54634 / M2)</name>
    <name type="common">Bacteroides plebeius</name>
    <dbReference type="NCBI Taxonomy" id="484018"/>
    <lineage>
        <taxon>Bacteria</taxon>
        <taxon>Pseudomonadati</taxon>
        <taxon>Bacteroidota</taxon>
        <taxon>Bacteroidia</taxon>
        <taxon>Bacteroidales</taxon>
        <taxon>Bacteroidaceae</taxon>
        <taxon>Phocaeicola</taxon>
    </lineage>
</organism>
<sequence>MHHRQKPVRNLALTATGGEISVGITRETNVRSVIQIRMYRLKESFIYYIKAGLALCVLFLLNACHTDTRYHVYQAVSGEEGWDKSDSLAFHLPVGLSSGEYRMEIGLRHTGEYPYRDIWLSVTQSEGDSIPPCTDTLHIYLTDEKGHWVQSGAMGGLYQHVYVSDKPVIFSTDSIERIFRITHLMRQNPLPGISDVGIRLFLPGRVNAEEDKQQDGKSPQ</sequence>
<dbReference type="Pfam" id="PF14109">
    <property type="entry name" value="GldH_lipo"/>
    <property type="match status" value="1"/>
</dbReference>
<dbReference type="InterPro" id="IPR020018">
    <property type="entry name" value="Motility-assoc_lipoprot_GldH"/>
</dbReference>
<reference evidence="2 3" key="1">
    <citation type="submission" date="2008-08" db="EMBL/GenBank/DDBJ databases">
        <title>Draft genome sequence of Bacteroides plebeius (DSM 17135).</title>
        <authorList>
            <person name="Sudarsanam P."/>
            <person name="Ley R."/>
            <person name="Guruge J."/>
            <person name="Turnbaugh P.J."/>
            <person name="Mahowald M."/>
            <person name="Liep D."/>
            <person name="Gordon J."/>
        </authorList>
    </citation>
    <scope>NUCLEOTIDE SEQUENCE [LARGE SCALE GENOMIC DNA]</scope>
    <source>
        <strain evidence="3">DSM 17135 / JCM 12973 / M2</strain>
    </source>
</reference>
<gene>
    <name evidence="2" type="primary">gldH</name>
    <name evidence="2" type="ORF">BACPLE_02511</name>
</gene>
<dbReference type="NCBIfam" id="TIGR03511">
    <property type="entry name" value="GldH_lipo"/>
    <property type="match status" value="1"/>
</dbReference>
<proteinExistence type="predicted"/>
<dbReference type="HOGENOM" id="CLU_109250_1_0_10"/>
<keyword evidence="1" id="KW-0812">Transmembrane</keyword>